<protein>
    <submittedName>
        <fullName evidence="2">DMT family transporter</fullName>
    </submittedName>
</protein>
<dbReference type="PANTHER" id="PTHR34821">
    <property type="entry name" value="INNER MEMBRANE PROTEIN YDCZ"/>
    <property type="match status" value="1"/>
</dbReference>
<comment type="caution">
    <text evidence="2">The sequence shown here is derived from an EMBL/GenBank/DDBJ whole genome shotgun (WGS) entry which is preliminary data.</text>
</comment>
<proteinExistence type="predicted"/>
<dbReference type="Pfam" id="PF04657">
    <property type="entry name" value="DMT_YdcZ"/>
    <property type="match status" value="1"/>
</dbReference>
<evidence type="ECO:0000256" key="1">
    <source>
        <dbReference type="SAM" id="Phobius"/>
    </source>
</evidence>
<sequence length="168" mass="17319">MYIVSLIAALASGALIAIQGVSNSVGSKLIGTPAMIAWLSVVQAIPPLILLFWQKPSMGIGASILQGFKWYTISGIIGIIVITALSFAIPNLGALSVFVIVVLGQIIGAAVIDQVGLFGSPVIPISPLRIVSICIIAVGVALLLKSGNTHPESKVKTVETTPIHSNVS</sequence>
<accession>A0ABV5WFC2</accession>
<evidence type="ECO:0000313" key="2">
    <source>
        <dbReference type="EMBL" id="MFB9759312.1"/>
    </source>
</evidence>
<reference evidence="2 3" key="1">
    <citation type="submission" date="2024-09" db="EMBL/GenBank/DDBJ databases">
        <authorList>
            <person name="Sun Q."/>
            <person name="Mori K."/>
        </authorList>
    </citation>
    <scope>NUCLEOTIDE SEQUENCE [LARGE SCALE GENOMIC DNA]</scope>
    <source>
        <strain evidence="2 3">JCM 11201</strain>
    </source>
</reference>
<name>A0ABV5WFC2_9BACI</name>
<keyword evidence="3" id="KW-1185">Reference proteome</keyword>
<dbReference type="PANTHER" id="PTHR34821:SF2">
    <property type="entry name" value="INNER MEMBRANE PROTEIN YDCZ"/>
    <property type="match status" value="1"/>
</dbReference>
<feature type="transmembrane region" description="Helical" evidence="1">
    <location>
        <begin position="68"/>
        <end position="89"/>
    </location>
</feature>
<evidence type="ECO:0000313" key="3">
    <source>
        <dbReference type="Proteomes" id="UP001589609"/>
    </source>
</evidence>
<feature type="transmembrane region" description="Helical" evidence="1">
    <location>
        <begin position="127"/>
        <end position="144"/>
    </location>
</feature>
<dbReference type="EMBL" id="JBHMAF010000068">
    <property type="protein sequence ID" value="MFB9759312.1"/>
    <property type="molecule type" value="Genomic_DNA"/>
</dbReference>
<keyword evidence="1" id="KW-1133">Transmembrane helix</keyword>
<gene>
    <name evidence="2" type="ORF">ACFFMS_12770</name>
</gene>
<keyword evidence="1" id="KW-0472">Membrane</keyword>
<feature type="transmembrane region" description="Helical" evidence="1">
    <location>
        <begin position="36"/>
        <end position="53"/>
    </location>
</feature>
<organism evidence="2 3">
    <name type="scientific">Ectobacillus funiculus</name>
    <dbReference type="NCBI Taxonomy" id="137993"/>
    <lineage>
        <taxon>Bacteria</taxon>
        <taxon>Bacillati</taxon>
        <taxon>Bacillota</taxon>
        <taxon>Bacilli</taxon>
        <taxon>Bacillales</taxon>
        <taxon>Bacillaceae</taxon>
        <taxon>Ectobacillus</taxon>
    </lineage>
</organism>
<keyword evidence="1" id="KW-0812">Transmembrane</keyword>
<dbReference type="RefSeq" id="WP_379949613.1">
    <property type="nucleotide sequence ID" value="NZ_JBHMAF010000068.1"/>
</dbReference>
<dbReference type="InterPro" id="IPR006750">
    <property type="entry name" value="YdcZ"/>
</dbReference>
<dbReference type="Proteomes" id="UP001589609">
    <property type="component" value="Unassembled WGS sequence"/>
</dbReference>